<dbReference type="Pfam" id="PF00392">
    <property type="entry name" value="GntR"/>
    <property type="match status" value="1"/>
</dbReference>
<dbReference type="Proteomes" id="UP000572680">
    <property type="component" value="Unassembled WGS sequence"/>
</dbReference>
<dbReference type="SUPFAM" id="SSF46785">
    <property type="entry name" value="Winged helix' DNA-binding domain"/>
    <property type="match status" value="1"/>
</dbReference>
<protein>
    <submittedName>
        <fullName evidence="6">DNA-binding GntR family transcriptional regulator</fullName>
    </submittedName>
</protein>
<dbReference type="PROSITE" id="PS50949">
    <property type="entry name" value="HTH_GNTR"/>
    <property type="match status" value="1"/>
</dbReference>
<dbReference type="SMART" id="SM00866">
    <property type="entry name" value="UTRA"/>
    <property type="match status" value="1"/>
</dbReference>
<dbReference type="Gene3D" id="3.40.1410.10">
    <property type="entry name" value="Chorismate lyase-like"/>
    <property type="match status" value="1"/>
</dbReference>
<sequence length="289" mass="32325">MAQARPARWRDIADDLLRRIQEGDFPPDDSGRRRLPSELELQETYTASRNAVRDALKWLAGRNHVVSEQGKGTFVVFRSEPFHVTLSASQPGEGPGGGEGEHYRQDAVVQGREWESSAVEVGITTASTVIAWYLQIPEGTAIISRKQHHLIDNEPWSLQISYYPLSFAQEGAPRLLEPTDIPEGAVRYLGKTLGYREVGYHDEIQARVPTDEEKRLFGLGEAASDVVFKTIRTAYSRDGQAFRLTETTWPADRNRLHYDLGKVPERIRQTPAATRDGDGGTAGDEDPVR</sequence>
<accession>A0A7W3QJD3</accession>
<evidence type="ECO:0000313" key="7">
    <source>
        <dbReference type="Proteomes" id="UP000572680"/>
    </source>
</evidence>
<dbReference type="InterPro" id="IPR036388">
    <property type="entry name" value="WH-like_DNA-bd_sf"/>
</dbReference>
<dbReference type="SMART" id="SM00345">
    <property type="entry name" value="HTH_GNTR"/>
    <property type="match status" value="1"/>
</dbReference>
<evidence type="ECO:0000259" key="5">
    <source>
        <dbReference type="PROSITE" id="PS50949"/>
    </source>
</evidence>
<keyword evidence="7" id="KW-1185">Reference proteome</keyword>
<dbReference type="InterPro" id="IPR028978">
    <property type="entry name" value="Chorismate_lyase_/UTRA_dom_sf"/>
</dbReference>
<keyword evidence="1" id="KW-0805">Transcription regulation</keyword>
<comment type="caution">
    <text evidence="6">The sequence shown here is derived from an EMBL/GenBank/DDBJ whole genome shotgun (WGS) entry which is preliminary data.</text>
</comment>
<gene>
    <name evidence="6" type="ORF">HNR61_000853</name>
</gene>
<dbReference type="RefSeq" id="WP_182841731.1">
    <property type="nucleotide sequence ID" value="NZ_BAAALP010000003.1"/>
</dbReference>
<evidence type="ECO:0000256" key="4">
    <source>
        <dbReference type="SAM" id="MobiDB-lite"/>
    </source>
</evidence>
<keyword evidence="3" id="KW-0804">Transcription</keyword>
<proteinExistence type="predicted"/>
<dbReference type="Pfam" id="PF07702">
    <property type="entry name" value="UTRA"/>
    <property type="match status" value="1"/>
</dbReference>
<dbReference type="SUPFAM" id="SSF64288">
    <property type="entry name" value="Chorismate lyase-like"/>
    <property type="match status" value="1"/>
</dbReference>
<dbReference type="AlphaFoldDB" id="A0A7W3QJD3"/>
<dbReference type="PANTHER" id="PTHR44846">
    <property type="entry name" value="MANNOSYL-D-GLYCERATE TRANSPORT/METABOLISM SYSTEM REPRESSOR MNGR-RELATED"/>
    <property type="match status" value="1"/>
</dbReference>
<dbReference type="GO" id="GO:0045892">
    <property type="term" value="P:negative regulation of DNA-templated transcription"/>
    <property type="evidence" value="ECO:0007669"/>
    <property type="project" value="TreeGrafter"/>
</dbReference>
<dbReference type="Gene3D" id="1.10.10.10">
    <property type="entry name" value="Winged helix-like DNA-binding domain superfamily/Winged helix DNA-binding domain"/>
    <property type="match status" value="1"/>
</dbReference>
<reference evidence="6 7" key="1">
    <citation type="submission" date="2020-08" db="EMBL/GenBank/DDBJ databases">
        <title>Genomic Encyclopedia of Type Strains, Phase IV (KMG-IV): sequencing the most valuable type-strain genomes for metagenomic binning, comparative biology and taxonomic classification.</title>
        <authorList>
            <person name="Goeker M."/>
        </authorList>
    </citation>
    <scope>NUCLEOTIDE SEQUENCE [LARGE SCALE GENOMIC DNA]</scope>
    <source>
        <strain evidence="6 7">DSM 44197</strain>
    </source>
</reference>
<evidence type="ECO:0000313" key="6">
    <source>
        <dbReference type="EMBL" id="MBA8949255.1"/>
    </source>
</evidence>
<evidence type="ECO:0000256" key="3">
    <source>
        <dbReference type="ARBA" id="ARBA00023163"/>
    </source>
</evidence>
<evidence type="ECO:0000256" key="1">
    <source>
        <dbReference type="ARBA" id="ARBA00023015"/>
    </source>
</evidence>
<dbReference type="EMBL" id="JACJIA010000001">
    <property type="protein sequence ID" value="MBA8949255.1"/>
    <property type="molecule type" value="Genomic_DNA"/>
</dbReference>
<dbReference type="InterPro" id="IPR050679">
    <property type="entry name" value="Bact_HTH_transcr_reg"/>
</dbReference>
<dbReference type="InterPro" id="IPR000524">
    <property type="entry name" value="Tscrpt_reg_HTH_GntR"/>
</dbReference>
<evidence type="ECO:0000256" key="2">
    <source>
        <dbReference type="ARBA" id="ARBA00023125"/>
    </source>
</evidence>
<name>A0A7W3QJD3_ACTNM</name>
<keyword evidence="2 6" id="KW-0238">DNA-binding</keyword>
<dbReference type="InterPro" id="IPR011663">
    <property type="entry name" value="UTRA"/>
</dbReference>
<dbReference type="CDD" id="cd07377">
    <property type="entry name" value="WHTH_GntR"/>
    <property type="match status" value="1"/>
</dbReference>
<dbReference type="PANTHER" id="PTHR44846:SF17">
    <property type="entry name" value="GNTR-FAMILY TRANSCRIPTIONAL REGULATOR"/>
    <property type="match status" value="1"/>
</dbReference>
<organism evidence="6 7">
    <name type="scientific">Actinomadura namibiensis</name>
    <dbReference type="NCBI Taxonomy" id="182080"/>
    <lineage>
        <taxon>Bacteria</taxon>
        <taxon>Bacillati</taxon>
        <taxon>Actinomycetota</taxon>
        <taxon>Actinomycetes</taxon>
        <taxon>Streptosporangiales</taxon>
        <taxon>Thermomonosporaceae</taxon>
        <taxon>Actinomadura</taxon>
    </lineage>
</organism>
<dbReference type="InterPro" id="IPR036390">
    <property type="entry name" value="WH_DNA-bd_sf"/>
</dbReference>
<dbReference type="GO" id="GO:0003700">
    <property type="term" value="F:DNA-binding transcription factor activity"/>
    <property type="evidence" value="ECO:0007669"/>
    <property type="project" value="InterPro"/>
</dbReference>
<feature type="domain" description="HTH gntR-type" evidence="5">
    <location>
        <begin position="6"/>
        <end position="78"/>
    </location>
</feature>
<dbReference type="GO" id="GO:0003677">
    <property type="term" value="F:DNA binding"/>
    <property type="evidence" value="ECO:0007669"/>
    <property type="project" value="UniProtKB-KW"/>
</dbReference>
<feature type="region of interest" description="Disordered" evidence="4">
    <location>
        <begin position="265"/>
        <end position="289"/>
    </location>
</feature>